<name>A0A6C0DXY2_9ZZZZ</name>
<dbReference type="Pfam" id="PF00293">
    <property type="entry name" value="NUDIX"/>
    <property type="match status" value="1"/>
</dbReference>
<dbReference type="InterPro" id="IPR000086">
    <property type="entry name" value="NUDIX_hydrolase_dom"/>
</dbReference>
<sequence length="315" mass="37704">MKKTYFKCLNCNNKNHSYKECKEPITSWGIILINHKNIGDIKSEHTKIDLSKVDFTDNKNRKEIIESDMRNINIIMENLNFLLISRKHSLGYSEFIKGEYKVDKTDQIKYLFKQMKTSEIEKIKMSLLKDDGFDMLWKDLWRNRENKFNQRKKTSLSNYNLLKNDNKIDGPYINLKILTENVFSEYDNDEWGFPKGRKNRNECESDIDCAMREFNEETGFTNDDYKIIHEIEPLVEDFVGTNGISYRHVYFVAEQISDKKPENNVTESQKDEIGNIMFMNFQTAIENIRKYHIERKLILEKIFIYYIDRLIIELR</sequence>
<dbReference type="Gene3D" id="3.90.79.10">
    <property type="entry name" value="Nucleoside Triphosphate Pyrophosphohydrolase"/>
    <property type="match status" value="1"/>
</dbReference>
<organism evidence="2">
    <name type="scientific">viral metagenome</name>
    <dbReference type="NCBI Taxonomy" id="1070528"/>
    <lineage>
        <taxon>unclassified sequences</taxon>
        <taxon>metagenomes</taxon>
        <taxon>organismal metagenomes</taxon>
    </lineage>
</organism>
<evidence type="ECO:0000259" key="1">
    <source>
        <dbReference type="PROSITE" id="PS51462"/>
    </source>
</evidence>
<reference evidence="2" key="1">
    <citation type="journal article" date="2020" name="Nature">
        <title>Giant virus diversity and host interactions through global metagenomics.</title>
        <authorList>
            <person name="Schulz F."/>
            <person name="Roux S."/>
            <person name="Paez-Espino D."/>
            <person name="Jungbluth S."/>
            <person name="Walsh D.A."/>
            <person name="Denef V.J."/>
            <person name="McMahon K.D."/>
            <person name="Konstantinidis K.T."/>
            <person name="Eloe-Fadrosh E.A."/>
            <person name="Kyrpides N.C."/>
            <person name="Woyke T."/>
        </authorList>
    </citation>
    <scope>NUCLEOTIDE SEQUENCE</scope>
    <source>
        <strain evidence="2">GVMAG-M-3300023179-103</strain>
    </source>
</reference>
<dbReference type="PROSITE" id="PS51462">
    <property type="entry name" value="NUDIX"/>
    <property type="match status" value="1"/>
</dbReference>
<accession>A0A6C0DXY2</accession>
<feature type="domain" description="Nudix hydrolase" evidence="1">
    <location>
        <begin position="128"/>
        <end position="301"/>
    </location>
</feature>
<dbReference type="InterPro" id="IPR015797">
    <property type="entry name" value="NUDIX_hydrolase-like_dom_sf"/>
</dbReference>
<proteinExistence type="predicted"/>
<protein>
    <recommendedName>
        <fullName evidence="1">Nudix hydrolase domain-containing protein</fullName>
    </recommendedName>
</protein>
<dbReference type="EMBL" id="MN739696">
    <property type="protein sequence ID" value="QHT21727.1"/>
    <property type="molecule type" value="Genomic_DNA"/>
</dbReference>
<evidence type="ECO:0000313" key="2">
    <source>
        <dbReference type="EMBL" id="QHT21727.1"/>
    </source>
</evidence>
<dbReference type="AlphaFoldDB" id="A0A6C0DXY2"/>
<dbReference type="SUPFAM" id="SSF55811">
    <property type="entry name" value="Nudix"/>
    <property type="match status" value="1"/>
</dbReference>